<evidence type="ECO:0000256" key="1">
    <source>
        <dbReference type="SAM" id="SignalP"/>
    </source>
</evidence>
<keyword evidence="1" id="KW-0732">Signal</keyword>
<dbReference type="SUPFAM" id="SSF48452">
    <property type="entry name" value="TPR-like"/>
    <property type="match status" value="1"/>
</dbReference>
<dbReference type="RefSeq" id="WP_070235508.1">
    <property type="nucleotide sequence ID" value="NZ_CP017478.1"/>
</dbReference>
<dbReference type="Gene3D" id="1.25.40.10">
    <property type="entry name" value="Tetratricopeptide repeat domain"/>
    <property type="match status" value="1"/>
</dbReference>
<dbReference type="AlphaFoldDB" id="A0A1D8P492"/>
<dbReference type="KEGG" id="lul:LPB138_01230"/>
<gene>
    <name evidence="2" type="ORF">LPB138_01230</name>
</gene>
<feature type="chain" id="PRO_5009110731" description="Flagellar motor protein MotB" evidence="1">
    <location>
        <begin position="19"/>
        <end position="140"/>
    </location>
</feature>
<sequence>MKKIIFLAICLFIHNLNAQVNRYDKPIPANPQSTFVPLTMEQMRIIAKGRAIEKENRKKRFHKYVDQSNIYIKEKKWNYALEYIKRAEKMGFVNEQLYYNKGIAYLNLNKKSKLKKTIREAKKMYYFEVVDLLTVKLNSL</sequence>
<feature type="signal peptide" evidence="1">
    <location>
        <begin position="1"/>
        <end position="18"/>
    </location>
</feature>
<proteinExistence type="predicted"/>
<accession>A0A1D8P492</accession>
<evidence type="ECO:0000313" key="2">
    <source>
        <dbReference type="EMBL" id="AOW19388.1"/>
    </source>
</evidence>
<keyword evidence="3" id="KW-1185">Reference proteome</keyword>
<protein>
    <recommendedName>
        <fullName evidence="4">Flagellar motor protein MotB</fullName>
    </recommendedName>
</protein>
<evidence type="ECO:0008006" key="4">
    <source>
        <dbReference type="Google" id="ProtNLM"/>
    </source>
</evidence>
<reference evidence="2 3" key="1">
    <citation type="submission" date="2016-10" db="EMBL/GenBank/DDBJ databases">
        <title>Lutibacter sp. LPB0138, isolated from marine gastropod.</title>
        <authorList>
            <person name="Kim E."/>
            <person name="Yi H."/>
        </authorList>
    </citation>
    <scope>NUCLEOTIDE SEQUENCE [LARGE SCALE GENOMIC DNA]</scope>
    <source>
        <strain evidence="2 3">LPB0138</strain>
    </source>
</reference>
<dbReference type="EMBL" id="CP017478">
    <property type="protein sequence ID" value="AOW19388.1"/>
    <property type="molecule type" value="Genomic_DNA"/>
</dbReference>
<dbReference type="Proteomes" id="UP000176050">
    <property type="component" value="Chromosome"/>
</dbReference>
<dbReference type="STRING" id="1850246.LPB138_01230"/>
<evidence type="ECO:0000313" key="3">
    <source>
        <dbReference type="Proteomes" id="UP000176050"/>
    </source>
</evidence>
<dbReference type="InterPro" id="IPR011990">
    <property type="entry name" value="TPR-like_helical_dom_sf"/>
</dbReference>
<organism evidence="2 3">
    <name type="scientific">Urechidicola croceus</name>
    <dbReference type="NCBI Taxonomy" id="1850246"/>
    <lineage>
        <taxon>Bacteria</taxon>
        <taxon>Pseudomonadati</taxon>
        <taxon>Bacteroidota</taxon>
        <taxon>Flavobacteriia</taxon>
        <taxon>Flavobacteriales</taxon>
        <taxon>Flavobacteriaceae</taxon>
        <taxon>Urechidicola</taxon>
    </lineage>
</organism>
<name>A0A1D8P492_9FLAO</name>